<evidence type="ECO:0000256" key="3">
    <source>
        <dbReference type="ARBA" id="ARBA00022771"/>
    </source>
</evidence>
<dbReference type="SMART" id="SM00343">
    <property type="entry name" value="ZnF_C2HC"/>
    <property type="match status" value="2"/>
</dbReference>
<dbReference type="Pfam" id="PF10551">
    <property type="entry name" value="MULE"/>
    <property type="match status" value="1"/>
</dbReference>
<evidence type="ECO:0000259" key="9">
    <source>
        <dbReference type="PROSITE" id="PS50966"/>
    </source>
</evidence>
<dbReference type="PROSITE" id="PS01007">
    <property type="entry name" value="TRANSPOSASE_MUTATOR"/>
    <property type="match status" value="1"/>
</dbReference>
<feature type="region of interest" description="Disordered" evidence="8">
    <location>
        <begin position="241"/>
        <end position="297"/>
    </location>
</feature>
<name>A0AAD8P4C7_TARER</name>
<feature type="compositionally biased region" description="Acidic residues" evidence="8">
    <location>
        <begin position="263"/>
        <end position="290"/>
    </location>
</feature>
<dbReference type="GO" id="GO:0006313">
    <property type="term" value="P:DNA transposition"/>
    <property type="evidence" value="ECO:0007669"/>
    <property type="project" value="InterPro"/>
</dbReference>
<sequence>MWNVRDAGESEYDTIEVYIVIEEIDDIGPSNARRHLALEWHTDNPWSSDEDVIEPAGQVNMCAQEILNVQKNVVVEPARQVEHVVDTRYTKLSTYFQSPDNACKVVIEEIDDIGPSNARRHLALEWHTDNPWSSDEDVIEPAGQVNMCAQEILNVQKNVVVEPARQVEHVVDTRNEQIHDLGYEMMLNEKMDIFTLLKTHQPLNGSDLLIIQHLPNSPLMDDIAFTDYFLSGRDVEETGIDVNDIRKDDDDTGRDVDATRMDVDEDTGSDDDDTGSGDDDVTGSDDDTGSDSDYIVDKDNMVKDVDVDMDEYRAAVEMGVEVDIEHEDGALNETTELDMDAFDSAKNMALHKLHGDYNTQYEFLRDYCHELVRANPGTTVKIDVEREPNSASESRQFRRIYICFGATKAGFKAAGRDLLGLDGSFMKGPYPGQILTAVGVDSNNGIYPVAFAVVEAETLSSWTWFLELLGDDLDLHTNSNFTFISDRQKGIIPALKNVFPVAEHRYCLRHIHENMKSNWRGHIYRDLLWKCASATTVPQFEKAMEKVRKQDPSLHDWLKEIPPHHWSRAYFSVRPLCDLLLNNICEVFNKQLVGGRDKPIISCLEYIREYMMKRIIGVHNLIADEDGPLTPAAKKLFDLIKTEAAQYNVTMAGVNKFQVSGPWNDQVLVDLGKKTCSCRKWELTGMPCKHAVAAILDSSKRDNQDAVPESWVSKVYWLETWKEVYQHTIDPVNGRDMWRPSGCPTILRAPKHHVQVGRPKKMRRKSAVELSEISEKNGKMVKKGYQTSCSICKNKGHNKRSCKGQGGSQVGSKGGSQGGSKDGAHGGSQGGSGDVKKGYQTSCSICKKKGHNKRSCKGV</sequence>
<dbReference type="GO" id="GO:0004803">
    <property type="term" value="F:transposase activity"/>
    <property type="evidence" value="ECO:0007669"/>
    <property type="project" value="InterPro"/>
</dbReference>
<dbReference type="EMBL" id="JAUHHV010000002">
    <property type="protein sequence ID" value="KAK1432978.1"/>
    <property type="molecule type" value="Genomic_DNA"/>
</dbReference>
<evidence type="ECO:0000256" key="6">
    <source>
        <dbReference type="ARBA" id="ARBA00023172"/>
    </source>
</evidence>
<accession>A0AAD8P4C7</accession>
<comment type="caution">
    <text evidence="10">The sequence shown here is derived from an EMBL/GenBank/DDBJ whole genome shotgun (WGS) entry which is preliminary data.</text>
</comment>
<dbReference type="InterPro" id="IPR006564">
    <property type="entry name" value="Znf_PMZ"/>
</dbReference>
<evidence type="ECO:0000256" key="4">
    <source>
        <dbReference type="ARBA" id="ARBA00022833"/>
    </source>
</evidence>
<keyword evidence="5" id="KW-0238">DNA-binding</keyword>
<gene>
    <name evidence="10" type="ORF">QVD17_09881</name>
</gene>
<keyword evidence="11" id="KW-1185">Reference proteome</keyword>
<keyword evidence="1" id="KW-0815">Transposition</keyword>
<reference evidence="10" key="1">
    <citation type="journal article" date="2023" name="bioRxiv">
        <title>Improved chromosome-level genome assembly for marigold (Tagetes erecta).</title>
        <authorList>
            <person name="Jiang F."/>
            <person name="Yuan L."/>
            <person name="Wang S."/>
            <person name="Wang H."/>
            <person name="Xu D."/>
            <person name="Wang A."/>
            <person name="Fan W."/>
        </authorList>
    </citation>
    <scope>NUCLEOTIDE SEQUENCE</scope>
    <source>
        <strain evidence="10">WSJ</strain>
        <tissue evidence="10">Leaf</tissue>
    </source>
</reference>
<evidence type="ECO:0000256" key="7">
    <source>
        <dbReference type="PROSITE-ProRule" id="PRU00325"/>
    </source>
</evidence>
<dbReference type="GO" id="GO:0008270">
    <property type="term" value="F:zinc ion binding"/>
    <property type="evidence" value="ECO:0007669"/>
    <property type="project" value="UniProtKB-KW"/>
</dbReference>
<evidence type="ECO:0000256" key="1">
    <source>
        <dbReference type="ARBA" id="ARBA00022578"/>
    </source>
</evidence>
<dbReference type="PANTHER" id="PTHR31973">
    <property type="entry name" value="POLYPROTEIN, PUTATIVE-RELATED"/>
    <property type="match status" value="1"/>
</dbReference>
<proteinExistence type="predicted"/>
<dbReference type="InterPro" id="IPR001878">
    <property type="entry name" value="Znf_CCHC"/>
</dbReference>
<keyword evidence="6" id="KW-0233">DNA recombination</keyword>
<dbReference type="InterPro" id="IPR018289">
    <property type="entry name" value="MULE_transposase_dom"/>
</dbReference>
<keyword evidence="4" id="KW-0862">Zinc</keyword>
<dbReference type="GO" id="GO:0003677">
    <property type="term" value="F:DNA binding"/>
    <property type="evidence" value="ECO:0007669"/>
    <property type="project" value="UniProtKB-KW"/>
</dbReference>
<feature type="domain" description="SWIM-type" evidence="9">
    <location>
        <begin position="667"/>
        <end position="699"/>
    </location>
</feature>
<dbReference type="Proteomes" id="UP001229421">
    <property type="component" value="Unassembled WGS sequence"/>
</dbReference>
<feature type="region of interest" description="Disordered" evidence="8">
    <location>
        <begin position="796"/>
        <end position="837"/>
    </location>
</feature>
<dbReference type="AlphaFoldDB" id="A0AAD8P4C7"/>
<feature type="compositionally biased region" description="Basic and acidic residues" evidence="8">
    <location>
        <begin position="243"/>
        <end position="262"/>
    </location>
</feature>
<dbReference type="SMART" id="SM00575">
    <property type="entry name" value="ZnF_PMZ"/>
    <property type="match status" value="1"/>
</dbReference>
<dbReference type="Pfam" id="PF04434">
    <property type="entry name" value="SWIM"/>
    <property type="match status" value="1"/>
</dbReference>
<dbReference type="PANTHER" id="PTHR31973:SF190">
    <property type="entry name" value="MULE TRANSPOSASE DOMAIN-CONTAINING PROTEIN"/>
    <property type="match status" value="1"/>
</dbReference>
<evidence type="ECO:0000256" key="5">
    <source>
        <dbReference type="ARBA" id="ARBA00023125"/>
    </source>
</evidence>
<organism evidence="10 11">
    <name type="scientific">Tagetes erecta</name>
    <name type="common">African marigold</name>
    <dbReference type="NCBI Taxonomy" id="13708"/>
    <lineage>
        <taxon>Eukaryota</taxon>
        <taxon>Viridiplantae</taxon>
        <taxon>Streptophyta</taxon>
        <taxon>Embryophyta</taxon>
        <taxon>Tracheophyta</taxon>
        <taxon>Spermatophyta</taxon>
        <taxon>Magnoliopsida</taxon>
        <taxon>eudicotyledons</taxon>
        <taxon>Gunneridae</taxon>
        <taxon>Pentapetalae</taxon>
        <taxon>asterids</taxon>
        <taxon>campanulids</taxon>
        <taxon>Asterales</taxon>
        <taxon>Asteraceae</taxon>
        <taxon>Asteroideae</taxon>
        <taxon>Heliantheae alliance</taxon>
        <taxon>Tageteae</taxon>
        <taxon>Tagetes</taxon>
    </lineage>
</organism>
<evidence type="ECO:0000256" key="8">
    <source>
        <dbReference type="SAM" id="MobiDB-lite"/>
    </source>
</evidence>
<keyword evidence="2" id="KW-0479">Metal-binding</keyword>
<dbReference type="PROSITE" id="PS50966">
    <property type="entry name" value="ZF_SWIM"/>
    <property type="match status" value="1"/>
</dbReference>
<dbReference type="InterPro" id="IPR007527">
    <property type="entry name" value="Znf_SWIM"/>
</dbReference>
<protein>
    <recommendedName>
        <fullName evidence="9">SWIM-type domain-containing protein</fullName>
    </recommendedName>
</protein>
<dbReference type="InterPro" id="IPR001207">
    <property type="entry name" value="Transposase_mutator"/>
</dbReference>
<evidence type="ECO:0000313" key="11">
    <source>
        <dbReference type="Proteomes" id="UP001229421"/>
    </source>
</evidence>
<evidence type="ECO:0000256" key="2">
    <source>
        <dbReference type="ARBA" id="ARBA00022723"/>
    </source>
</evidence>
<evidence type="ECO:0000313" key="10">
    <source>
        <dbReference type="EMBL" id="KAK1432978.1"/>
    </source>
</evidence>
<keyword evidence="3 7" id="KW-0863">Zinc-finger</keyword>
<feature type="compositionally biased region" description="Gly residues" evidence="8">
    <location>
        <begin position="804"/>
        <end position="833"/>
    </location>
</feature>